<dbReference type="PANTHER" id="PTHR34001:SF3">
    <property type="entry name" value="BLL7405 PROTEIN"/>
    <property type="match status" value="1"/>
</dbReference>
<feature type="chain" id="PRO_5016878228" evidence="6">
    <location>
        <begin position="33"/>
        <end position="210"/>
    </location>
</feature>
<dbReference type="EMBL" id="QRGO01000001">
    <property type="protein sequence ID" value="RDV04869.1"/>
    <property type="molecule type" value="Genomic_DNA"/>
</dbReference>
<keyword evidence="3" id="KW-0472">Membrane</keyword>
<dbReference type="PANTHER" id="PTHR34001">
    <property type="entry name" value="BLL7405 PROTEIN"/>
    <property type="match status" value="1"/>
</dbReference>
<dbReference type="InterPro" id="IPR051692">
    <property type="entry name" value="OMP-like"/>
</dbReference>
<feature type="domain" description="Outer membrane protein beta-barrel" evidence="7">
    <location>
        <begin position="21"/>
        <end position="210"/>
    </location>
</feature>
<keyword evidence="2 6" id="KW-0732">Signal</keyword>
<dbReference type="Pfam" id="PF13505">
    <property type="entry name" value="OMP_b-brl"/>
    <property type="match status" value="1"/>
</dbReference>
<evidence type="ECO:0000259" key="7">
    <source>
        <dbReference type="Pfam" id="PF13505"/>
    </source>
</evidence>
<accession>A0A371BB82</accession>
<dbReference type="OrthoDB" id="8455142at2"/>
<dbReference type="AlphaFoldDB" id="A0A371BB82"/>
<evidence type="ECO:0000313" key="9">
    <source>
        <dbReference type="Proteomes" id="UP000263993"/>
    </source>
</evidence>
<evidence type="ECO:0000313" key="8">
    <source>
        <dbReference type="EMBL" id="RDV04869.1"/>
    </source>
</evidence>
<evidence type="ECO:0000256" key="2">
    <source>
        <dbReference type="ARBA" id="ARBA00022729"/>
    </source>
</evidence>
<comment type="caution">
    <text evidence="8">The sequence shown here is derived from an EMBL/GenBank/DDBJ whole genome shotgun (WGS) entry which is preliminary data.</text>
</comment>
<keyword evidence="9" id="KW-1185">Reference proteome</keyword>
<evidence type="ECO:0000256" key="5">
    <source>
        <dbReference type="ARBA" id="ARBA00038306"/>
    </source>
</evidence>
<organism evidence="8 9">
    <name type="scientific">Undibacter mobilis</name>
    <dbReference type="NCBI Taxonomy" id="2292256"/>
    <lineage>
        <taxon>Bacteria</taxon>
        <taxon>Pseudomonadati</taxon>
        <taxon>Pseudomonadota</taxon>
        <taxon>Alphaproteobacteria</taxon>
        <taxon>Hyphomicrobiales</taxon>
        <taxon>Nitrobacteraceae</taxon>
        <taxon>Undibacter</taxon>
    </lineage>
</organism>
<dbReference type="InterPro" id="IPR011250">
    <property type="entry name" value="OMP/PagP_B-barrel"/>
</dbReference>
<evidence type="ECO:0000256" key="3">
    <source>
        <dbReference type="ARBA" id="ARBA00023136"/>
    </source>
</evidence>
<gene>
    <name evidence="8" type="ORF">DXH78_10015</name>
</gene>
<dbReference type="Gene3D" id="2.40.160.20">
    <property type="match status" value="1"/>
</dbReference>
<dbReference type="GO" id="GO:0009279">
    <property type="term" value="C:cell outer membrane"/>
    <property type="evidence" value="ECO:0007669"/>
    <property type="project" value="UniProtKB-SubCell"/>
</dbReference>
<keyword evidence="4" id="KW-0998">Cell outer membrane</keyword>
<comment type="similarity">
    <text evidence="5">Belongs to the Omp25/RopB family.</text>
</comment>
<dbReference type="SUPFAM" id="SSF56925">
    <property type="entry name" value="OMPA-like"/>
    <property type="match status" value="1"/>
</dbReference>
<comment type="subcellular location">
    <subcellularLocation>
        <location evidence="1">Cell outer membrane</location>
    </subcellularLocation>
</comment>
<sequence length="210" mass="21494">MSSIRSAMRCVMKNILLATASVLALGAVSAQAADMQRPMPTKAPAYVAPALYNWTGPYVGLSGGGSFGSGSDTGIVGGTLGYNLQSGPWVFGLEGDMNWLSHSSAAVRNNWLGTVRGRVGYAMGASGTIMPYVTGGVAFGDISNAVAGVGMVSDTKTGWTLGGGVEAAISGPLTAKLEYLYVDLGDGPTLAGVGSNYHTNIIRAGLNYRF</sequence>
<proteinExistence type="inferred from homology"/>
<feature type="signal peptide" evidence="6">
    <location>
        <begin position="1"/>
        <end position="32"/>
    </location>
</feature>
<evidence type="ECO:0000256" key="1">
    <source>
        <dbReference type="ARBA" id="ARBA00004442"/>
    </source>
</evidence>
<reference evidence="9" key="1">
    <citation type="submission" date="2018-08" db="EMBL/GenBank/DDBJ databases">
        <authorList>
            <person name="Kim S.-J."/>
            <person name="Jung G.-Y."/>
        </authorList>
    </citation>
    <scope>NUCLEOTIDE SEQUENCE [LARGE SCALE GENOMIC DNA]</scope>
    <source>
        <strain evidence="9">GY_H</strain>
    </source>
</reference>
<evidence type="ECO:0000256" key="4">
    <source>
        <dbReference type="ARBA" id="ARBA00023237"/>
    </source>
</evidence>
<dbReference type="Proteomes" id="UP000263993">
    <property type="component" value="Unassembled WGS sequence"/>
</dbReference>
<protein>
    <submittedName>
        <fullName evidence="8">Porin family protein</fullName>
    </submittedName>
</protein>
<evidence type="ECO:0000256" key="6">
    <source>
        <dbReference type="SAM" id="SignalP"/>
    </source>
</evidence>
<dbReference type="InterPro" id="IPR027385">
    <property type="entry name" value="Beta-barrel_OMP"/>
</dbReference>
<name>A0A371BB82_9BRAD</name>